<dbReference type="Proteomes" id="UP000269493">
    <property type="component" value="Unassembled WGS sequence"/>
</dbReference>
<dbReference type="PRINTS" id="PR00446">
    <property type="entry name" value="HYDRGNUPTAKE"/>
</dbReference>
<gene>
    <name evidence="5" type="ORF">BC742_0037</name>
</gene>
<protein>
    <submittedName>
        <fullName evidence="5">Hydrogenase maturation protease</fullName>
    </submittedName>
</protein>
<keyword evidence="2 5" id="KW-0645">Protease</keyword>
<dbReference type="OrthoDB" id="9794619at2"/>
<dbReference type="GO" id="GO:0008047">
    <property type="term" value="F:enzyme activator activity"/>
    <property type="evidence" value="ECO:0007669"/>
    <property type="project" value="InterPro"/>
</dbReference>
<dbReference type="InterPro" id="IPR000671">
    <property type="entry name" value="Peptidase_A31"/>
</dbReference>
<sequence length="152" mass="16835">MKDILILGVGNLVLKDEGIGIHVINRLEKEELPLGVDLLDGGTGGIFLIGTLQQYKHLILIDATLDSRPAGTIRHLKPKYSHDYPLLLSAHEIGLKEMIDAMILQEQIPEIDLLAISVQEVREIGMQLSPKVEDAIPAIINKIHELIKQIKS</sequence>
<dbReference type="RefSeq" id="WP_009317269.1">
    <property type="nucleotide sequence ID" value="NZ_KI440832.1"/>
</dbReference>
<organism evidence="5 6">
    <name type="scientific">Coprobacter fastidiosus NSB1 = JCM 33896</name>
    <dbReference type="NCBI Taxonomy" id="1349822"/>
    <lineage>
        <taxon>Bacteria</taxon>
        <taxon>Pseudomonadati</taxon>
        <taxon>Bacteroidota</taxon>
        <taxon>Bacteroidia</taxon>
        <taxon>Bacteroidales</taxon>
        <taxon>Barnesiellaceae</taxon>
        <taxon>Coprobacter</taxon>
    </lineage>
</organism>
<dbReference type="PANTHER" id="PTHR30302:SF1">
    <property type="entry name" value="HYDROGENASE 2 MATURATION PROTEASE"/>
    <property type="match status" value="1"/>
</dbReference>
<dbReference type="GeneID" id="92927197"/>
<name>A0A495WHZ2_9BACT</name>
<evidence type="ECO:0000256" key="4">
    <source>
        <dbReference type="ARBA" id="ARBA00022801"/>
    </source>
</evidence>
<comment type="similarity">
    <text evidence="1">Belongs to the peptidase A31 family.</text>
</comment>
<comment type="caution">
    <text evidence="5">The sequence shown here is derived from an EMBL/GenBank/DDBJ whole genome shotgun (WGS) entry which is preliminary data.</text>
</comment>
<dbReference type="InterPro" id="IPR023430">
    <property type="entry name" value="Pept_HybD-like_dom_sf"/>
</dbReference>
<keyword evidence="6" id="KW-1185">Reference proteome</keyword>
<accession>A0A495WHZ2</accession>
<dbReference type="EMBL" id="RBXN01000001">
    <property type="protein sequence ID" value="RKT60999.1"/>
    <property type="molecule type" value="Genomic_DNA"/>
</dbReference>
<evidence type="ECO:0000313" key="6">
    <source>
        <dbReference type="Proteomes" id="UP000269493"/>
    </source>
</evidence>
<proteinExistence type="inferred from homology"/>
<dbReference type="SUPFAM" id="SSF53163">
    <property type="entry name" value="HybD-like"/>
    <property type="match status" value="1"/>
</dbReference>
<evidence type="ECO:0000313" key="5">
    <source>
        <dbReference type="EMBL" id="RKT60999.1"/>
    </source>
</evidence>
<keyword evidence="4" id="KW-0378">Hydrolase</keyword>
<dbReference type="Gene3D" id="3.40.50.1450">
    <property type="entry name" value="HybD-like"/>
    <property type="match status" value="1"/>
</dbReference>
<dbReference type="CDD" id="cd00518">
    <property type="entry name" value="H2MP"/>
    <property type="match status" value="1"/>
</dbReference>
<keyword evidence="3" id="KW-0064">Aspartyl protease</keyword>
<reference evidence="5 6" key="1">
    <citation type="submission" date="2018-10" db="EMBL/GenBank/DDBJ databases">
        <title>Genomic Encyclopedia of Archaeal and Bacterial Type Strains, Phase II (KMG-II): from individual species to whole genera.</title>
        <authorList>
            <person name="Goeker M."/>
        </authorList>
    </citation>
    <scope>NUCLEOTIDE SEQUENCE [LARGE SCALE GENOMIC DNA]</scope>
    <source>
        <strain evidence="5 6">NSB1</strain>
    </source>
</reference>
<dbReference type="NCBIfam" id="TIGR00072">
    <property type="entry name" value="hydrog_prot"/>
    <property type="match status" value="1"/>
</dbReference>
<dbReference type="GO" id="GO:0004190">
    <property type="term" value="F:aspartic-type endopeptidase activity"/>
    <property type="evidence" value="ECO:0007669"/>
    <property type="project" value="UniProtKB-KW"/>
</dbReference>
<dbReference type="AlphaFoldDB" id="A0A495WHZ2"/>
<dbReference type="Pfam" id="PF01750">
    <property type="entry name" value="HycI"/>
    <property type="match status" value="1"/>
</dbReference>
<evidence type="ECO:0000256" key="3">
    <source>
        <dbReference type="ARBA" id="ARBA00022750"/>
    </source>
</evidence>
<evidence type="ECO:0000256" key="1">
    <source>
        <dbReference type="ARBA" id="ARBA00006814"/>
    </source>
</evidence>
<evidence type="ECO:0000256" key="2">
    <source>
        <dbReference type="ARBA" id="ARBA00022670"/>
    </source>
</evidence>
<dbReference type="PANTHER" id="PTHR30302">
    <property type="entry name" value="HYDROGENASE 1 MATURATION PROTEASE"/>
    <property type="match status" value="1"/>
</dbReference>
<dbReference type="GO" id="GO:0016485">
    <property type="term" value="P:protein processing"/>
    <property type="evidence" value="ECO:0007669"/>
    <property type="project" value="TreeGrafter"/>
</dbReference>